<reference evidence="2" key="2">
    <citation type="submission" date="2015-01" db="EMBL/GenBank/DDBJ databases">
        <title>Evolutionary Origins and Diversification of the Mycorrhizal Mutualists.</title>
        <authorList>
            <consortium name="DOE Joint Genome Institute"/>
            <consortium name="Mycorrhizal Genomics Consortium"/>
            <person name="Kohler A."/>
            <person name="Kuo A."/>
            <person name="Nagy L.G."/>
            <person name="Floudas D."/>
            <person name="Copeland A."/>
            <person name="Barry K.W."/>
            <person name="Cichocki N."/>
            <person name="Veneault-Fourrey C."/>
            <person name="LaButti K."/>
            <person name="Lindquist E.A."/>
            <person name="Lipzen A."/>
            <person name="Lundell T."/>
            <person name="Morin E."/>
            <person name="Murat C."/>
            <person name="Riley R."/>
            <person name="Ohm R."/>
            <person name="Sun H."/>
            <person name="Tunlid A."/>
            <person name="Henrissat B."/>
            <person name="Grigoriev I.V."/>
            <person name="Hibbett D.S."/>
            <person name="Martin F."/>
        </authorList>
    </citation>
    <scope>NUCLEOTIDE SEQUENCE [LARGE SCALE GENOMIC DNA]</scope>
    <source>
        <strain evidence="2">MUT 4182</strain>
    </source>
</reference>
<dbReference type="Proteomes" id="UP000054248">
    <property type="component" value="Unassembled WGS sequence"/>
</dbReference>
<evidence type="ECO:0000313" key="1">
    <source>
        <dbReference type="EMBL" id="KIO26330.1"/>
    </source>
</evidence>
<sequence length="213" mass="24229">MSGALALLIETNAVLVDSYHIDNDIEYDDAPHDNTNVQPSFARKGYNDWITDSPPESPPPSPSHLLLVNGPTRRNYRDFPIIRAIEHLSKVGAVGYDYYTQRPQGDRTAETSWKWSLYRNDWYYVVTAGNTLVLVGRSILKEMGIGEEDLPVPKDQGLEEAQALPNNPIRWQDFHQLEGHSKEVCHWPEMTENPKYIPVLDRPLGESLVDSLM</sequence>
<name>A0A0C3Q8W7_9AGAM</name>
<gene>
    <name evidence="1" type="ORF">M407DRAFT_24416</name>
</gene>
<reference evidence="1 2" key="1">
    <citation type="submission" date="2014-04" db="EMBL/GenBank/DDBJ databases">
        <authorList>
            <consortium name="DOE Joint Genome Institute"/>
            <person name="Kuo A."/>
            <person name="Girlanda M."/>
            <person name="Perotto S."/>
            <person name="Kohler A."/>
            <person name="Nagy L.G."/>
            <person name="Floudas D."/>
            <person name="Copeland A."/>
            <person name="Barry K.W."/>
            <person name="Cichocki N."/>
            <person name="Veneault-Fourrey C."/>
            <person name="LaButti K."/>
            <person name="Lindquist E.A."/>
            <person name="Lipzen A."/>
            <person name="Lundell T."/>
            <person name="Morin E."/>
            <person name="Murat C."/>
            <person name="Sun H."/>
            <person name="Tunlid A."/>
            <person name="Henrissat B."/>
            <person name="Grigoriev I.V."/>
            <person name="Hibbett D.S."/>
            <person name="Martin F."/>
            <person name="Nordberg H.P."/>
            <person name="Cantor M.N."/>
            <person name="Hua S.X."/>
        </authorList>
    </citation>
    <scope>NUCLEOTIDE SEQUENCE [LARGE SCALE GENOMIC DNA]</scope>
    <source>
        <strain evidence="1 2">MUT 4182</strain>
    </source>
</reference>
<dbReference type="HOGENOM" id="CLU_1297185_0_0_1"/>
<dbReference type="AlphaFoldDB" id="A0A0C3Q8W7"/>
<accession>A0A0C3Q8W7</accession>
<proteinExistence type="predicted"/>
<feature type="non-terminal residue" evidence="1">
    <location>
        <position position="213"/>
    </location>
</feature>
<keyword evidence="2" id="KW-1185">Reference proteome</keyword>
<dbReference type="EMBL" id="KN823026">
    <property type="protein sequence ID" value="KIO26330.1"/>
    <property type="molecule type" value="Genomic_DNA"/>
</dbReference>
<evidence type="ECO:0000313" key="2">
    <source>
        <dbReference type="Proteomes" id="UP000054248"/>
    </source>
</evidence>
<dbReference type="OrthoDB" id="5327923at2759"/>
<organism evidence="1 2">
    <name type="scientific">Tulasnella calospora MUT 4182</name>
    <dbReference type="NCBI Taxonomy" id="1051891"/>
    <lineage>
        <taxon>Eukaryota</taxon>
        <taxon>Fungi</taxon>
        <taxon>Dikarya</taxon>
        <taxon>Basidiomycota</taxon>
        <taxon>Agaricomycotina</taxon>
        <taxon>Agaricomycetes</taxon>
        <taxon>Cantharellales</taxon>
        <taxon>Tulasnellaceae</taxon>
        <taxon>Tulasnella</taxon>
    </lineage>
</organism>
<protein>
    <submittedName>
        <fullName evidence="1">Uncharacterized protein</fullName>
    </submittedName>
</protein>